<feature type="region of interest" description="Disordered" evidence="1">
    <location>
        <begin position="1"/>
        <end position="20"/>
    </location>
</feature>
<dbReference type="EnsemblMetazoa" id="ASIC020270-RA">
    <property type="protein sequence ID" value="ASIC020270-PA"/>
    <property type="gene ID" value="ASIC020270"/>
</dbReference>
<proteinExistence type="predicted"/>
<evidence type="ECO:0000313" key="2">
    <source>
        <dbReference type="EMBL" id="KFB52065.1"/>
    </source>
</evidence>
<gene>
    <name evidence="2" type="ORF">ZHAS_00020270</name>
</gene>
<dbReference type="Proteomes" id="UP000030765">
    <property type="component" value="Unassembled WGS sequence"/>
</dbReference>
<dbReference type="AlphaFoldDB" id="A0A084WPC1"/>
<sequence length="100" mass="10993">MSSKPDGFTVGGKLNTRPKDSSLRRVFDVADGRNNYSTPVKGLGVDGRGGQVNRCAAARRSGETAKSRNGQQYYSTTARVFNCRRPPPTTHICKKPIRHE</sequence>
<reference evidence="2 4" key="1">
    <citation type="journal article" date="2014" name="BMC Genomics">
        <title>Genome sequence of Anopheles sinensis provides insight into genetics basis of mosquito competence for malaria parasites.</title>
        <authorList>
            <person name="Zhou D."/>
            <person name="Zhang D."/>
            <person name="Ding G."/>
            <person name="Shi L."/>
            <person name="Hou Q."/>
            <person name="Ye Y."/>
            <person name="Xu Y."/>
            <person name="Zhou H."/>
            <person name="Xiong C."/>
            <person name="Li S."/>
            <person name="Yu J."/>
            <person name="Hong S."/>
            <person name="Yu X."/>
            <person name="Zou P."/>
            <person name="Chen C."/>
            <person name="Chang X."/>
            <person name="Wang W."/>
            <person name="Lv Y."/>
            <person name="Sun Y."/>
            <person name="Ma L."/>
            <person name="Shen B."/>
            <person name="Zhu C."/>
        </authorList>
    </citation>
    <scope>NUCLEOTIDE SEQUENCE [LARGE SCALE GENOMIC DNA]</scope>
</reference>
<organism evidence="2">
    <name type="scientific">Anopheles sinensis</name>
    <name type="common">Mosquito</name>
    <dbReference type="NCBI Taxonomy" id="74873"/>
    <lineage>
        <taxon>Eukaryota</taxon>
        <taxon>Metazoa</taxon>
        <taxon>Ecdysozoa</taxon>
        <taxon>Arthropoda</taxon>
        <taxon>Hexapoda</taxon>
        <taxon>Insecta</taxon>
        <taxon>Pterygota</taxon>
        <taxon>Neoptera</taxon>
        <taxon>Endopterygota</taxon>
        <taxon>Diptera</taxon>
        <taxon>Nematocera</taxon>
        <taxon>Culicoidea</taxon>
        <taxon>Culicidae</taxon>
        <taxon>Anophelinae</taxon>
        <taxon>Anopheles</taxon>
    </lineage>
</organism>
<name>A0A084WPC1_ANOSI</name>
<evidence type="ECO:0000313" key="4">
    <source>
        <dbReference type="Proteomes" id="UP000030765"/>
    </source>
</evidence>
<evidence type="ECO:0000313" key="3">
    <source>
        <dbReference type="EnsemblMetazoa" id="ASIC020270-PA"/>
    </source>
</evidence>
<reference evidence="3" key="2">
    <citation type="submission" date="2020-05" db="UniProtKB">
        <authorList>
            <consortium name="EnsemblMetazoa"/>
        </authorList>
    </citation>
    <scope>IDENTIFICATION</scope>
</reference>
<keyword evidence="4" id="KW-1185">Reference proteome</keyword>
<evidence type="ECO:0000256" key="1">
    <source>
        <dbReference type="SAM" id="MobiDB-lite"/>
    </source>
</evidence>
<accession>A0A084WPC1</accession>
<protein>
    <submittedName>
        <fullName evidence="2 3">Major facilitator transporter</fullName>
    </submittedName>
</protein>
<dbReference type="VEuPathDB" id="VectorBase:ASIC020270"/>
<dbReference type="EMBL" id="KE525368">
    <property type="protein sequence ID" value="KFB52065.1"/>
    <property type="molecule type" value="Genomic_DNA"/>
</dbReference>
<dbReference type="EMBL" id="ATLV01025023">
    <property type="status" value="NOT_ANNOTATED_CDS"/>
    <property type="molecule type" value="Genomic_DNA"/>
</dbReference>